<evidence type="ECO:0000259" key="1">
    <source>
        <dbReference type="Pfam" id="PF19993"/>
    </source>
</evidence>
<dbReference type="AlphaFoldDB" id="A0A857JFQ1"/>
<keyword evidence="3" id="KW-1185">Reference proteome</keyword>
<evidence type="ECO:0000313" key="3">
    <source>
        <dbReference type="Proteomes" id="UP000464787"/>
    </source>
</evidence>
<reference evidence="2 3" key="1">
    <citation type="submission" date="2020-01" db="EMBL/GenBank/DDBJ databases">
        <title>Genome sequencing of strain KACC 21265.</title>
        <authorList>
            <person name="Heo J."/>
            <person name="Kim S.-J."/>
            <person name="Kim J.-S."/>
            <person name="Hong S.-B."/>
            <person name="Kwon S.-W."/>
        </authorList>
    </citation>
    <scope>NUCLEOTIDE SEQUENCE [LARGE SCALE GENOMIC DNA]</scope>
    <source>
        <strain evidence="2 3">KACC 21265</strain>
    </source>
</reference>
<gene>
    <name evidence="2" type="ORF">GT347_10895</name>
</gene>
<dbReference type="InterPro" id="IPR045528">
    <property type="entry name" value="DO-GTPase2"/>
</dbReference>
<dbReference type="EMBL" id="CP047650">
    <property type="protein sequence ID" value="QHJ01496.1"/>
    <property type="molecule type" value="Genomic_DNA"/>
</dbReference>
<organism evidence="2 3">
    <name type="scientific">Xylophilus rhododendri</name>
    <dbReference type="NCBI Taxonomy" id="2697032"/>
    <lineage>
        <taxon>Bacteria</taxon>
        <taxon>Pseudomonadati</taxon>
        <taxon>Pseudomonadota</taxon>
        <taxon>Betaproteobacteria</taxon>
        <taxon>Burkholderiales</taxon>
        <taxon>Xylophilus</taxon>
    </lineage>
</organism>
<sequence length="271" mass="29982">MLAVEDADGLLRWRDASIVAVLGERNGGKTTLAVEFYERFAKGVYAGFNFAHSLSLLGFEEKTFQSRAVSGAEMPDTPRTSKQDGLKFFHLAVTGETCGRKDLLISERAGEIYRDVRDNPSLANTITEVRKARTVAFILDGERIADPLRRMEALASVRDLARAFTRAGSISIDCEIQIVTTKWDLLIGPDAAVAKGVLEDFERRFIETYMGKFGEISVFHVAARDPTGTVAAGYGMEPLFKSWLAVRPKAKSPGPEMPQLVNEFDRLLMRG</sequence>
<evidence type="ECO:0000313" key="2">
    <source>
        <dbReference type="EMBL" id="QHJ01496.1"/>
    </source>
</evidence>
<proteinExistence type="predicted"/>
<protein>
    <recommendedName>
        <fullName evidence="1">Double-GTPase 2 domain-containing protein</fullName>
    </recommendedName>
</protein>
<dbReference type="Proteomes" id="UP000464787">
    <property type="component" value="Chromosome"/>
</dbReference>
<name>A0A857JFQ1_9BURK</name>
<accession>A0A857JFQ1</accession>
<dbReference type="Pfam" id="PF19993">
    <property type="entry name" value="DO-GTPase2"/>
    <property type="match status" value="1"/>
</dbReference>
<feature type="domain" description="Double-GTPase 2" evidence="1">
    <location>
        <begin position="18"/>
        <end position="244"/>
    </location>
</feature>
<dbReference type="KEGG" id="xyk:GT347_10895"/>